<dbReference type="Gene3D" id="3.40.50.1110">
    <property type="entry name" value="SGNH hydrolase"/>
    <property type="match status" value="1"/>
</dbReference>
<name>A0AAV9GR96_9PEZI</name>
<proteinExistence type="predicted"/>
<accession>A0AAV9GR96</accession>
<dbReference type="GO" id="GO:0016787">
    <property type="term" value="F:hydrolase activity"/>
    <property type="evidence" value="ECO:0007669"/>
    <property type="project" value="UniProtKB-KW"/>
</dbReference>
<dbReference type="InterPro" id="IPR036514">
    <property type="entry name" value="SGNH_hydro_sf"/>
</dbReference>
<protein>
    <submittedName>
        <fullName evidence="1">SGNH hydrolase-type esterase domain-containing protein</fullName>
    </submittedName>
</protein>
<dbReference type="SUPFAM" id="SSF52266">
    <property type="entry name" value="SGNH hydrolase"/>
    <property type="match status" value="1"/>
</dbReference>
<sequence>MATPPALSSNLRTLLAPIAKPKLRSHETSLASHLPLIQSNPSNPPTIIFLGDSMFERFITTGSSPNFPAPWPSPTLLPSLPPPFPPFNSPADRLPHVLNAGVGGDKIQNMAYRLLGNDAPAQPLPSLAAAIADLKSVKLWAIHAGTNNLTPKKGLADGDVQALEAMLRVVLSIDGAPGVRTRVVVTALHYRRDVPDGKVDEANGKLRGLVGRLDGDEELGRGRVSWLGPARGVVKEEHLVDHVHLSLEGYRVWVGEERLANSSSKFSGIT</sequence>
<organism evidence="1 2">
    <name type="scientific">Podospora aff. communis PSN243</name>
    <dbReference type="NCBI Taxonomy" id="3040156"/>
    <lineage>
        <taxon>Eukaryota</taxon>
        <taxon>Fungi</taxon>
        <taxon>Dikarya</taxon>
        <taxon>Ascomycota</taxon>
        <taxon>Pezizomycotina</taxon>
        <taxon>Sordariomycetes</taxon>
        <taxon>Sordariomycetidae</taxon>
        <taxon>Sordariales</taxon>
        <taxon>Podosporaceae</taxon>
        <taxon>Podospora</taxon>
    </lineage>
</organism>
<reference evidence="1" key="2">
    <citation type="submission" date="2023-05" db="EMBL/GenBank/DDBJ databases">
        <authorList>
            <consortium name="Lawrence Berkeley National Laboratory"/>
            <person name="Steindorff A."/>
            <person name="Hensen N."/>
            <person name="Bonometti L."/>
            <person name="Westerberg I."/>
            <person name="Brannstrom I.O."/>
            <person name="Guillou S."/>
            <person name="Cros-Aarteil S."/>
            <person name="Calhoun S."/>
            <person name="Haridas S."/>
            <person name="Kuo A."/>
            <person name="Mondo S."/>
            <person name="Pangilinan J."/>
            <person name="Riley R."/>
            <person name="Labutti K."/>
            <person name="Andreopoulos B."/>
            <person name="Lipzen A."/>
            <person name="Chen C."/>
            <person name="Yanf M."/>
            <person name="Daum C."/>
            <person name="Ng V."/>
            <person name="Clum A."/>
            <person name="Ohm R."/>
            <person name="Martin F."/>
            <person name="Silar P."/>
            <person name="Natvig D."/>
            <person name="Lalanne C."/>
            <person name="Gautier V."/>
            <person name="Ament-Velasquez S.L."/>
            <person name="Kruys A."/>
            <person name="Hutchinson M.I."/>
            <person name="Powell A.J."/>
            <person name="Barry K."/>
            <person name="Miller A.N."/>
            <person name="Grigoriev I.V."/>
            <person name="Debuchy R."/>
            <person name="Gladieux P."/>
            <person name="Thoren M.H."/>
            <person name="Johannesson H."/>
        </authorList>
    </citation>
    <scope>NUCLEOTIDE SEQUENCE</scope>
    <source>
        <strain evidence="1">PSN243</strain>
    </source>
</reference>
<reference evidence="1" key="1">
    <citation type="journal article" date="2023" name="Mol. Phylogenet. Evol.">
        <title>Genome-scale phylogeny and comparative genomics of the fungal order Sordariales.</title>
        <authorList>
            <person name="Hensen N."/>
            <person name="Bonometti L."/>
            <person name="Westerberg I."/>
            <person name="Brannstrom I.O."/>
            <person name="Guillou S."/>
            <person name="Cros-Aarteil S."/>
            <person name="Calhoun S."/>
            <person name="Haridas S."/>
            <person name="Kuo A."/>
            <person name="Mondo S."/>
            <person name="Pangilinan J."/>
            <person name="Riley R."/>
            <person name="LaButti K."/>
            <person name="Andreopoulos B."/>
            <person name="Lipzen A."/>
            <person name="Chen C."/>
            <person name="Yan M."/>
            <person name="Daum C."/>
            <person name="Ng V."/>
            <person name="Clum A."/>
            <person name="Steindorff A."/>
            <person name="Ohm R.A."/>
            <person name="Martin F."/>
            <person name="Silar P."/>
            <person name="Natvig D.O."/>
            <person name="Lalanne C."/>
            <person name="Gautier V."/>
            <person name="Ament-Velasquez S.L."/>
            <person name="Kruys A."/>
            <person name="Hutchinson M.I."/>
            <person name="Powell A.J."/>
            <person name="Barry K."/>
            <person name="Miller A.N."/>
            <person name="Grigoriev I.V."/>
            <person name="Debuchy R."/>
            <person name="Gladieux P."/>
            <person name="Hiltunen Thoren M."/>
            <person name="Johannesson H."/>
        </authorList>
    </citation>
    <scope>NUCLEOTIDE SEQUENCE</scope>
    <source>
        <strain evidence="1">PSN243</strain>
    </source>
</reference>
<keyword evidence="2" id="KW-1185">Reference proteome</keyword>
<evidence type="ECO:0000313" key="2">
    <source>
        <dbReference type="Proteomes" id="UP001321760"/>
    </source>
</evidence>
<keyword evidence="1" id="KW-0378">Hydrolase</keyword>
<dbReference type="EMBL" id="MU865932">
    <property type="protein sequence ID" value="KAK4450462.1"/>
    <property type="molecule type" value="Genomic_DNA"/>
</dbReference>
<dbReference type="Proteomes" id="UP001321760">
    <property type="component" value="Unassembled WGS sequence"/>
</dbReference>
<gene>
    <name evidence="1" type="ORF">QBC34DRAFT_484393</name>
</gene>
<comment type="caution">
    <text evidence="1">The sequence shown here is derived from an EMBL/GenBank/DDBJ whole genome shotgun (WGS) entry which is preliminary data.</text>
</comment>
<evidence type="ECO:0000313" key="1">
    <source>
        <dbReference type="EMBL" id="KAK4450462.1"/>
    </source>
</evidence>
<dbReference type="AlphaFoldDB" id="A0AAV9GR96"/>